<evidence type="ECO:0000256" key="1">
    <source>
        <dbReference type="SAM" id="Phobius"/>
    </source>
</evidence>
<feature type="transmembrane region" description="Helical" evidence="1">
    <location>
        <begin position="173"/>
        <end position="199"/>
    </location>
</feature>
<keyword evidence="1" id="KW-0472">Membrane</keyword>
<feature type="non-terminal residue" evidence="2">
    <location>
        <position position="1"/>
    </location>
</feature>
<keyword evidence="1" id="KW-1133">Transmembrane helix</keyword>
<organism evidence="2 3">
    <name type="scientific">Roseiconus lacunae</name>
    <dbReference type="NCBI Taxonomy" id="2605694"/>
    <lineage>
        <taxon>Bacteria</taxon>
        <taxon>Pseudomonadati</taxon>
        <taxon>Planctomycetota</taxon>
        <taxon>Planctomycetia</taxon>
        <taxon>Pirellulales</taxon>
        <taxon>Pirellulaceae</taxon>
        <taxon>Roseiconus</taxon>
    </lineage>
</organism>
<name>A0ABT7PSI0_9BACT</name>
<reference evidence="2 3" key="1">
    <citation type="submission" date="2023-06" db="EMBL/GenBank/DDBJ databases">
        <title>Roseiconus lacunae JC819 isolated from Gulf of Mannar region, Tamil Nadu.</title>
        <authorList>
            <person name="Pk S."/>
            <person name="Ch S."/>
            <person name="Ch V.R."/>
        </authorList>
    </citation>
    <scope>NUCLEOTIDE SEQUENCE [LARGE SCALE GENOMIC DNA]</scope>
    <source>
        <strain evidence="2 3">JC819</strain>
    </source>
</reference>
<feature type="transmembrane region" description="Helical" evidence="1">
    <location>
        <begin position="113"/>
        <end position="134"/>
    </location>
</feature>
<protein>
    <submittedName>
        <fullName evidence="2">Uncharacterized protein</fullName>
    </submittedName>
</protein>
<sequence>VTSNLGIAAMPRGDALLSTVCFFAILASSVFLNFDGYHLHVRSPWGDYGDAFAEPPAINWVHGWPIGCLVRASIFDPSIGKGVLVPTVPTSPGFYSRWPIDNAPVYATDNRAAIFNVIFCVAITLSGFFSTLHFTRRSGSRLRFNLRSMLWLVSVSAALFLVADWIIAFRSIFELVSCMCALIGIVALCYMVALGAAVTRRFIVTSWHK</sequence>
<dbReference type="EMBL" id="JASZZN010000057">
    <property type="protein sequence ID" value="MDM4019449.1"/>
    <property type="molecule type" value="Genomic_DNA"/>
</dbReference>
<evidence type="ECO:0000313" key="2">
    <source>
        <dbReference type="EMBL" id="MDM4019449.1"/>
    </source>
</evidence>
<dbReference type="Proteomes" id="UP001239462">
    <property type="component" value="Unassembled WGS sequence"/>
</dbReference>
<keyword evidence="3" id="KW-1185">Reference proteome</keyword>
<evidence type="ECO:0000313" key="3">
    <source>
        <dbReference type="Proteomes" id="UP001239462"/>
    </source>
</evidence>
<proteinExistence type="predicted"/>
<keyword evidence="1" id="KW-0812">Transmembrane</keyword>
<feature type="transmembrane region" description="Helical" evidence="1">
    <location>
        <begin position="146"/>
        <end position="167"/>
    </location>
</feature>
<feature type="transmembrane region" description="Helical" evidence="1">
    <location>
        <begin position="15"/>
        <end position="34"/>
    </location>
</feature>
<comment type="caution">
    <text evidence="2">The sequence shown here is derived from an EMBL/GenBank/DDBJ whole genome shotgun (WGS) entry which is preliminary data.</text>
</comment>
<gene>
    <name evidence="2" type="ORF">QTN89_28610</name>
</gene>
<accession>A0ABT7PSI0</accession>
<dbReference type="RefSeq" id="WP_289167580.1">
    <property type="nucleotide sequence ID" value="NZ_JASZZN010000057.1"/>
</dbReference>